<organism evidence="1 2">
    <name type="scientific">Hyalangium minutum</name>
    <dbReference type="NCBI Taxonomy" id="394096"/>
    <lineage>
        <taxon>Bacteria</taxon>
        <taxon>Pseudomonadati</taxon>
        <taxon>Myxococcota</taxon>
        <taxon>Myxococcia</taxon>
        <taxon>Myxococcales</taxon>
        <taxon>Cystobacterineae</taxon>
        <taxon>Archangiaceae</taxon>
        <taxon>Hyalangium</taxon>
    </lineage>
</organism>
<dbReference type="Proteomes" id="UP000028725">
    <property type="component" value="Unassembled WGS sequence"/>
</dbReference>
<dbReference type="STRING" id="394096.DB31_8472"/>
<gene>
    <name evidence="1" type="ORF">DB31_8472</name>
</gene>
<protein>
    <submittedName>
        <fullName evidence="1">Uncharacterized protein</fullName>
    </submittedName>
</protein>
<accession>A0A085WHF6</accession>
<evidence type="ECO:0000313" key="1">
    <source>
        <dbReference type="EMBL" id="KFE67119.1"/>
    </source>
</evidence>
<sequence>MMSMSELVTGSSLKEFFKSILGEVIRRQRVVIAEMTEFYLVNLLSEFAASDKLFSQEQEGRKDHEPLAVMYHRALQQDREERIRTLRRLGDVSLYKAGFFAGALQSSVVGPDYYIQMGGTAYGQVADLSPGAGFADVYRELCSKFRALVDVLEEISARGMVQGGPTGTLKVYETWVRTGSNKLERVLVDAGMLTPKGNLPN</sequence>
<name>A0A085WHF6_9BACT</name>
<evidence type="ECO:0000313" key="2">
    <source>
        <dbReference type="Proteomes" id="UP000028725"/>
    </source>
</evidence>
<reference evidence="1 2" key="1">
    <citation type="submission" date="2014-04" db="EMBL/GenBank/DDBJ databases">
        <title>Genome assembly of Hyalangium minutum DSM 14724.</title>
        <authorList>
            <person name="Sharma G."/>
            <person name="Subramanian S."/>
        </authorList>
    </citation>
    <scope>NUCLEOTIDE SEQUENCE [LARGE SCALE GENOMIC DNA]</scope>
    <source>
        <strain evidence="1 2">DSM 14724</strain>
    </source>
</reference>
<dbReference type="PATRIC" id="fig|394096.3.peg.4513"/>
<keyword evidence="2" id="KW-1185">Reference proteome</keyword>
<proteinExistence type="predicted"/>
<comment type="caution">
    <text evidence="1">The sequence shown here is derived from an EMBL/GenBank/DDBJ whole genome shotgun (WGS) entry which is preliminary data.</text>
</comment>
<dbReference type="EMBL" id="JMCB01000008">
    <property type="protein sequence ID" value="KFE67119.1"/>
    <property type="molecule type" value="Genomic_DNA"/>
</dbReference>
<dbReference type="AlphaFoldDB" id="A0A085WHF6"/>